<dbReference type="OrthoDB" id="1662944at2"/>
<dbReference type="EMBL" id="FOQK01000032">
    <property type="protein sequence ID" value="SFI37447.1"/>
    <property type="molecule type" value="Genomic_DNA"/>
</dbReference>
<keyword evidence="1" id="KW-1133">Transmembrane helix</keyword>
<proteinExistence type="predicted"/>
<evidence type="ECO:0000256" key="1">
    <source>
        <dbReference type="SAM" id="Phobius"/>
    </source>
</evidence>
<evidence type="ECO:0008006" key="4">
    <source>
        <dbReference type="Google" id="ProtNLM"/>
    </source>
</evidence>
<evidence type="ECO:0000313" key="2">
    <source>
        <dbReference type="EMBL" id="SFI37447.1"/>
    </source>
</evidence>
<evidence type="ECO:0000313" key="3">
    <source>
        <dbReference type="Proteomes" id="UP000183639"/>
    </source>
</evidence>
<feature type="transmembrane region" description="Helical" evidence="1">
    <location>
        <begin position="21"/>
        <end position="41"/>
    </location>
</feature>
<gene>
    <name evidence="2" type="ORF">SAMN04487861_13227</name>
</gene>
<protein>
    <recommendedName>
        <fullName evidence="4">DUF2939 domain-containing protein</fullName>
    </recommendedName>
</protein>
<dbReference type="Proteomes" id="UP000183639">
    <property type="component" value="Unassembled WGS sequence"/>
</dbReference>
<sequence length="365" mass="42502">MDDYTWQKMLRQRRVRQRRRLYLLILLLAACIGTAIWYGFFYTRTPEYALKQLSLALDQHDSARFQKYVNVEVLSSRAYDDLTVDLFAYDSTLTADTKAMFEKFYILIKPQLTKGLEQSVLGRIDSGSWSLPEGTDILKGRQLGIDFERFLERSQLRNTSFVSLGNVEHNGTTVTAELKVREDYTQTPFTLQLVLEQSKDGHWQVVYIKNYRQYLDTIAPLQNSDIASYIDNTESIVEAYNYDFIAYRQRFRELSATTNGRLNEQQRSRLAKLLENEVIPALKKRQQRLDEIDVPAGAQYLARQRQQSTETTIKAWQHFIKGLRENSQAEFSTAETLHKQELAIDLRIQDIIHHTAISKNIPNLP</sequence>
<dbReference type="AlphaFoldDB" id="A0A1I3HPE4"/>
<keyword evidence="1" id="KW-0472">Membrane</keyword>
<dbReference type="RefSeq" id="WP_075445659.1">
    <property type="nucleotide sequence ID" value="NZ_FOQK01000032.1"/>
</dbReference>
<name>A0A1I3HPE4_SELRU</name>
<organism evidence="2 3">
    <name type="scientific">Selenomonas ruminantium</name>
    <dbReference type="NCBI Taxonomy" id="971"/>
    <lineage>
        <taxon>Bacteria</taxon>
        <taxon>Bacillati</taxon>
        <taxon>Bacillota</taxon>
        <taxon>Negativicutes</taxon>
        <taxon>Selenomonadales</taxon>
        <taxon>Selenomonadaceae</taxon>
        <taxon>Selenomonas</taxon>
    </lineage>
</organism>
<reference evidence="2 3" key="1">
    <citation type="submission" date="2016-10" db="EMBL/GenBank/DDBJ databases">
        <authorList>
            <person name="de Groot N.N."/>
        </authorList>
    </citation>
    <scope>NUCLEOTIDE SEQUENCE [LARGE SCALE GENOMIC DNA]</scope>
    <source>
        <strain evidence="2 3">Z108</strain>
    </source>
</reference>
<accession>A0A1I3HPE4</accession>
<keyword evidence="1" id="KW-0812">Transmembrane</keyword>